<dbReference type="KEGG" id="rgl:CS053_01615"/>
<dbReference type="InterPro" id="IPR005467">
    <property type="entry name" value="His_kinase_dom"/>
</dbReference>
<keyword evidence="8" id="KW-1133">Transmembrane helix</keyword>
<dbReference type="SUPFAM" id="SSF55874">
    <property type="entry name" value="ATPase domain of HSP90 chaperone/DNA topoisomerase II/histidine kinase"/>
    <property type="match status" value="1"/>
</dbReference>
<evidence type="ECO:0000256" key="6">
    <source>
        <dbReference type="ARBA" id="ARBA00022692"/>
    </source>
</evidence>
<dbReference type="EMBL" id="CP042807">
    <property type="protein sequence ID" value="QEE23337.1"/>
    <property type="molecule type" value="Genomic_DNA"/>
</dbReference>
<sequence length="80" mass="8643">MREQDRFVVTVDDNGPGARPSLIPRLFKPFFRGEPSRNRATGGFGLGLPAALSIIRAHGGTLTLDNRIPHGLRALIVLPA</sequence>
<evidence type="ECO:0000256" key="10">
    <source>
        <dbReference type="ARBA" id="ARBA00023136"/>
    </source>
</evidence>
<keyword evidence="6" id="KW-0812">Transmembrane</keyword>
<keyword evidence="4" id="KW-0997">Cell inner membrane</keyword>
<dbReference type="AlphaFoldDB" id="A0A5B9DZA8"/>
<comment type="subcellular location">
    <subcellularLocation>
        <location evidence="2">Cell inner membrane</location>
        <topology evidence="2">Multi-pass membrane protein</topology>
    </subcellularLocation>
</comment>
<evidence type="ECO:0000256" key="7">
    <source>
        <dbReference type="ARBA" id="ARBA00022777"/>
    </source>
</evidence>
<evidence type="ECO:0000313" key="12">
    <source>
        <dbReference type="EMBL" id="QEE23337.1"/>
    </source>
</evidence>
<dbReference type="PANTHER" id="PTHR44936">
    <property type="entry name" value="SENSOR PROTEIN CREC"/>
    <property type="match status" value="1"/>
</dbReference>
<evidence type="ECO:0000256" key="9">
    <source>
        <dbReference type="ARBA" id="ARBA00023012"/>
    </source>
</evidence>
<dbReference type="PROSITE" id="PS50109">
    <property type="entry name" value="HIS_KIN"/>
    <property type="match status" value="1"/>
</dbReference>
<keyword evidence="4" id="KW-1003">Cell membrane</keyword>
<dbReference type="GO" id="GO:0000155">
    <property type="term" value="F:phosphorelay sensor kinase activity"/>
    <property type="evidence" value="ECO:0007669"/>
    <property type="project" value="TreeGrafter"/>
</dbReference>
<dbReference type="InterPro" id="IPR050980">
    <property type="entry name" value="2C_sensor_his_kinase"/>
</dbReference>
<evidence type="ECO:0000256" key="3">
    <source>
        <dbReference type="ARBA" id="ARBA00012438"/>
    </source>
</evidence>
<protein>
    <recommendedName>
        <fullName evidence="3">histidine kinase</fullName>
        <ecNumber evidence="3">2.7.13.3</ecNumber>
    </recommendedName>
</protein>
<keyword evidence="5" id="KW-0808">Transferase</keyword>
<reference evidence="12 13" key="1">
    <citation type="submission" date="2019-08" db="EMBL/GenBank/DDBJ databases">
        <title>Complete genome sequence of Rhodanobacter glycinis strain T01E-68 isolated from tomato root.</title>
        <authorList>
            <person name="Weon H.-Y."/>
            <person name="Lee S.A."/>
        </authorList>
    </citation>
    <scope>NUCLEOTIDE SEQUENCE [LARGE SCALE GENOMIC DNA]</scope>
    <source>
        <strain evidence="12 13">T01E-68</strain>
    </source>
</reference>
<gene>
    <name evidence="12" type="ORF">CS053_01615</name>
</gene>
<dbReference type="GO" id="GO:0005886">
    <property type="term" value="C:plasma membrane"/>
    <property type="evidence" value="ECO:0007669"/>
    <property type="project" value="UniProtKB-SubCell"/>
</dbReference>
<evidence type="ECO:0000256" key="1">
    <source>
        <dbReference type="ARBA" id="ARBA00000085"/>
    </source>
</evidence>
<dbReference type="EC" id="2.7.13.3" evidence="3"/>
<dbReference type="PANTHER" id="PTHR44936:SF5">
    <property type="entry name" value="SENSOR HISTIDINE KINASE ENVZ"/>
    <property type="match status" value="1"/>
</dbReference>
<dbReference type="PRINTS" id="PR00344">
    <property type="entry name" value="BCTRLSENSOR"/>
</dbReference>
<feature type="domain" description="Histidine kinase" evidence="11">
    <location>
        <begin position="1"/>
        <end position="80"/>
    </location>
</feature>
<dbReference type="InterPro" id="IPR003594">
    <property type="entry name" value="HATPase_dom"/>
</dbReference>
<evidence type="ECO:0000256" key="8">
    <source>
        <dbReference type="ARBA" id="ARBA00022989"/>
    </source>
</evidence>
<proteinExistence type="predicted"/>
<dbReference type="Pfam" id="PF02518">
    <property type="entry name" value="HATPase_c"/>
    <property type="match status" value="1"/>
</dbReference>
<organism evidence="12 13">
    <name type="scientific">Rhodanobacter glycinis</name>
    <dbReference type="NCBI Taxonomy" id="582702"/>
    <lineage>
        <taxon>Bacteria</taxon>
        <taxon>Pseudomonadati</taxon>
        <taxon>Pseudomonadota</taxon>
        <taxon>Gammaproteobacteria</taxon>
        <taxon>Lysobacterales</taxon>
        <taxon>Rhodanobacteraceae</taxon>
        <taxon>Rhodanobacter</taxon>
    </lineage>
</organism>
<keyword evidence="10" id="KW-0472">Membrane</keyword>
<dbReference type="InterPro" id="IPR036890">
    <property type="entry name" value="HATPase_C_sf"/>
</dbReference>
<accession>A0A5B9DZA8</accession>
<evidence type="ECO:0000256" key="5">
    <source>
        <dbReference type="ARBA" id="ARBA00022679"/>
    </source>
</evidence>
<name>A0A5B9DZA8_9GAMM</name>
<keyword evidence="9" id="KW-0902">Two-component regulatory system</keyword>
<evidence type="ECO:0000256" key="4">
    <source>
        <dbReference type="ARBA" id="ARBA00022519"/>
    </source>
</evidence>
<evidence type="ECO:0000259" key="11">
    <source>
        <dbReference type="PROSITE" id="PS50109"/>
    </source>
</evidence>
<comment type="catalytic activity">
    <reaction evidence="1">
        <text>ATP + protein L-histidine = ADP + protein N-phospho-L-histidine.</text>
        <dbReference type="EC" id="2.7.13.3"/>
    </reaction>
</comment>
<dbReference type="Proteomes" id="UP000321807">
    <property type="component" value="Chromosome"/>
</dbReference>
<keyword evidence="7" id="KW-0418">Kinase</keyword>
<evidence type="ECO:0000256" key="2">
    <source>
        <dbReference type="ARBA" id="ARBA00004429"/>
    </source>
</evidence>
<evidence type="ECO:0000313" key="13">
    <source>
        <dbReference type="Proteomes" id="UP000321807"/>
    </source>
</evidence>
<dbReference type="Gene3D" id="3.30.565.10">
    <property type="entry name" value="Histidine kinase-like ATPase, C-terminal domain"/>
    <property type="match status" value="1"/>
</dbReference>
<dbReference type="InterPro" id="IPR004358">
    <property type="entry name" value="Sig_transdc_His_kin-like_C"/>
</dbReference>